<accession>C0ILB3</accession>
<feature type="signal peptide" evidence="5">
    <location>
        <begin position="1"/>
        <end position="22"/>
    </location>
</feature>
<dbReference type="Pfam" id="PF03032">
    <property type="entry name" value="FSAP_sig_propep"/>
    <property type="match status" value="1"/>
</dbReference>
<protein>
    <submittedName>
        <fullName evidence="7">Nigroain-L antimicrobial peptide</fullName>
    </submittedName>
</protein>
<dbReference type="InterPro" id="IPR004275">
    <property type="entry name" value="Frog_antimicrobial_propeptide"/>
</dbReference>
<evidence type="ECO:0000256" key="2">
    <source>
        <dbReference type="ARBA" id="ARBA00022525"/>
    </source>
</evidence>
<organism evidence="7">
    <name type="scientific">Hylarana nigrovittata</name>
    <name type="common">Black-striped frog</name>
    <name type="synonym">Sylvirana nigrovittata</name>
    <dbReference type="NCBI Taxonomy" id="127021"/>
    <lineage>
        <taxon>Eukaryota</taxon>
        <taxon>Metazoa</taxon>
        <taxon>Chordata</taxon>
        <taxon>Craniata</taxon>
        <taxon>Vertebrata</taxon>
        <taxon>Euteleostomi</taxon>
        <taxon>Amphibia</taxon>
        <taxon>Batrachia</taxon>
        <taxon>Anura</taxon>
        <taxon>Neobatrachia</taxon>
        <taxon>Ranoidea</taxon>
        <taxon>Ranidae</taxon>
        <taxon>Hylarana</taxon>
    </lineage>
</organism>
<keyword evidence="2" id="KW-0964">Secreted</keyword>
<proteinExistence type="evidence at transcript level"/>
<evidence type="ECO:0000259" key="6">
    <source>
        <dbReference type="Pfam" id="PF03032"/>
    </source>
</evidence>
<evidence type="ECO:0000256" key="3">
    <source>
        <dbReference type="ARBA" id="ARBA00022729"/>
    </source>
</evidence>
<feature type="region of interest" description="Disordered" evidence="4">
    <location>
        <begin position="24"/>
        <end position="43"/>
    </location>
</feature>
<dbReference type="AlphaFoldDB" id="C0ILB3"/>
<comment type="subcellular location">
    <subcellularLocation>
        <location evidence="1">Secreted</location>
    </subcellularLocation>
</comment>
<dbReference type="GO" id="GO:0005576">
    <property type="term" value="C:extracellular region"/>
    <property type="evidence" value="ECO:0007669"/>
    <property type="project" value="UniProtKB-SubCell"/>
</dbReference>
<name>C0ILB3_HYLNG</name>
<feature type="domain" description="Frog antimicrobial peptide propeptide" evidence="6">
    <location>
        <begin position="2"/>
        <end position="41"/>
    </location>
</feature>
<evidence type="ECO:0000256" key="1">
    <source>
        <dbReference type="ARBA" id="ARBA00004613"/>
    </source>
</evidence>
<evidence type="ECO:0000256" key="5">
    <source>
        <dbReference type="SAM" id="SignalP"/>
    </source>
</evidence>
<sequence>MFTMKKSLFLILFLGAIPLSMCEEERDADEEDGGEPTEQEERDVQWRCVISPGWDHKVKSNPRDLVCRRPPMGYLH</sequence>
<evidence type="ECO:0000256" key="4">
    <source>
        <dbReference type="SAM" id="MobiDB-lite"/>
    </source>
</evidence>
<keyword evidence="3 5" id="KW-0732">Signal</keyword>
<evidence type="ECO:0000313" key="7">
    <source>
        <dbReference type="EMBL" id="ABX44925.1"/>
    </source>
</evidence>
<reference evidence="7" key="1">
    <citation type="journal article" date="2010" name="Genomics">
        <title>Peptidomics and genomics analysis of novel antimicrobial peptides from the frog, Rana nigrovittata.</title>
        <authorList>
            <person name="Ma Y."/>
            <person name="Liu C."/>
            <person name="Liu X."/>
            <person name="Wu J."/>
            <person name="Yang H."/>
            <person name="Wang Y."/>
            <person name="Li J."/>
            <person name="Yu H."/>
            <person name="Lai R."/>
        </authorList>
    </citation>
    <scope>NUCLEOTIDE SEQUENCE</scope>
    <source>
        <tissue evidence="7">Skin</tissue>
    </source>
</reference>
<dbReference type="EMBL" id="EU136475">
    <property type="protein sequence ID" value="ABX44925.1"/>
    <property type="molecule type" value="mRNA"/>
</dbReference>
<feature type="chain" id="PRO_5002897496" evidence="5">
    <location>
        <begin position="23"/>
        <end position="76"/>
    </location>
</feature>
<feature type="compositionally biased region" description="Acidic residues" evidence="4">
    <location>
        <begin position="24"/>
        <end position="41"/>
    </location>
</feature>